<evidence type="ECO:0000313" key="3">
    <source>
        <dbReference type="Proteomes" id="UP000572635"/>
    </source>
</evidence>
<feature type="compositionally biased region" description="Low complexity" evidence="1">
    <location>
        <begin position="260"/>
        <end position="269"/>
    </location>
</feature>
<feature type="compositionally biased region" description="Basic residues" evidence="1">
    <location>
        <begin position="96"/>
        <end position="118"/>
    </location>
</feature>
<feature type="compositionally biased region" description="Low complexity" evidence="1">
    <location>
        <begin position="184"/>
        <end position="193"/>
    </location>
</feature>
<name>A0A7W8VH04_9ACTN</name>
<dbReference type="EMBL" id="JACHDB010000002">
    <property type="protein sequence ID" value="MBB5435698.1"/>
    <property type="molecule type" value="Genomic_DNA"/>
</dbReference>
<feature type="compositionally biased region" description="Basic and acidic residues" evidence="1">
    <location>
        <begin position="48"/>
        <end position="61"/>
    </location>
</feature>
<organism evidence="2 3">
    <name type="scientific">Nocardiopsis composta</name>
    <dbReference type="NCBI Taxonomy" id="157465"/>
    <lineage>
        <taxon>Bacteria</taxon>
        <taxon>Bacillati</taxon>
        <taxon>Actinomycetota</taxon>
        <taxon>Actinomycetes</taxon>
        <taxon>Streptosporangiales</taxon>
        <taxon>Nocardiopsidaceae</taxon>
        <taxon>Nocardiopsis</taxon>
    </lineage>
</organism>
<reference evidence="2 3" key="1">
    <citation type="submission" date="2020-08" db="EMBL/GenBank/DDBJ databases">
        <title>Sequencing the genomes of 1000 actinobacteria strains.</title>
        <authorList>
            <person name="Klenk H.-P."/>
        </authorList>
    </citation>
    <scope>NUCLEOTIDE SEQUENCE [LARGE SCALE GENOMIC DNA]</scope>
    <source>
        <strain evidence="2 3">DSM 44551</strain>
    </source>
</reference>
<dbReference type="AlphaFoldDB" id="A0A7W8VH04"/>
<feature type="compositionally biased region" description="Pro residues" evidence="1">
    <location>
        <begin position="1"/>
        <end position="10"/>
    </location>
</feature>
<sequence>MAGRAPPPCRPGRGDGAGCGGRVQGGLRTDTPGDRGPPPPPARAHPCRAQDRCSSRPERTSRTGPQDRWAGQEHRPGARTPPSPHRPGCGGGGLRRTVRRLRRRRAPARRLRPAHRRQAPLPGRKGAGTETAPEPDAGGHGAGARRGAASPPVSGEARPRRPRRPPRRPQRATTRMPGSPSDAPAPGIRPPGRGLHRIAPGRTPAPVPVRPQAGPARSPPGRRASTGSRAGRSARPAGVLREDAAHRPVAAPPRSTARNGGARPRSGFRPGPGGRTGPVSGARRRGPGGAGR</sequence>
<proteinExistence type="predicted"/>
<feature type="compositionally biased region" description="Gly residues" evidence="1">
    <location>
        <begin position="14"/>
        <end position="24"/>
    </location>
</feature>
<keyword evidence="3" id="KW-1185">Reference proteome</keyword>
<evidence type="ECO:0000256" key="1">
    <source>
        <dbReference type="SAM" id="MobiDB-lite"/>
    </source>
</evidence>
<protein>
    <submittedName>
        <fullName evidence="2">Uncharacterized protein</fullName>
    </submittedName>
</protein>
<feature type="region of interest" description="Disordered" evidence="1">
    <location>
        <begin position="1"/>
        <end position="292"/>
    </location>
</feature>
<accession>A0A7W8VH04</accession>
<gene>
    <name evidence="2" type="ORF">HDA36_005846</name>
</gene>
<comment type="caution">
    <text evidence="2">The sequence shown here is derived from an EMBL/GenBank/DDBJ whole genome shotgun (WGS) entry which is preliminary data.</text>
</comment>
<dbReference type="Proteomes" id="UP000572635">
    <property type="component" value="Unassembled WGS sequence"/>
</dbReference>
<feature type="compositionally biased region" description="Basic residues" evidence="1">
    <location>
        <begin position="160"/>
        <end position="170"/>
    </location>
</feature>
<feature type="compositionally biased region" description="Low complexity" evidence="1">
    <location>
        <begin position="221"/>
        <end position="238"/>
    </location>
</feature>
<evidence type="ECO:0000313" key="2">
    <source>
        <dbReference type="EMBL" id="MBB5435698.1"/>
    </source>
</evidence>